<name>A0A0C3HEU9_OIDMZ</name>
<evidence type="ECO:0000313" key="8">
    <source>
        <dbReference type="Proteomes" id="UP000054321"/>
    </source>
</evidence>
<dbReference type="Gene3D" id="4.10.240.10">
    <property type="entry name" value="Zn(2)-C6 fungal-type DNA-binding domain"/>
    <property type="match status" value="1"/>
</dbReference>
<feature type="region of interest" description="Disordered" evidence="5">
    <location>
        <begin position="1"/>
        <end position="35"/>
    </location>
</feature>
<keyword evidence="2" id="KW-0805">Transcription regulation</keyword>
<evidence type="ECO:0000256" key="3">
    <source>
        <dbReference type="ARBA" id="ARBA00023163"/>
    </source>
</evidence>
<dbReference type="InterPro" id="IPR036864">
    <property type="entry name" value="Zn2-C6_fun-type_DNA-bd_sf"/>
</dbReference>
<evidence type="ECO:0000256" key="5">
    <source>
        <dbReference type="SAM" id="MobiDB-lite"/>
    </source>
</evidence>
<reference evidence="7 8" key="1">
    <citation type="submission" date="2014-04" db="EMBL/GenBank/DDBJ databases">
        <authorList>
            <consortium name="DOE Joint Genome Institute"/>
            <person name="Kuo A."/>
            <person name="Martino E."/>
            <person name="Perotto S."/>
            <person name="Kohler A."/>
            <person name="Nagy L.G."/>
            <person name="Floudas D."/>
            <person name="Copeland A."/>
            <person name="Barry K.W."/>
            <person name="Cichocki N."/>
            <person name="Veneault-Fourrey C."/>
            <person name="LaButti K."/>
            <person name="Lindquist E.A."/>
            <person name="Lipzen A."/>
            <person name="Lundell T."/>
            <person name="Morin E."/>
            <person name="Murat C."/>
            <person name="Sun H."/>
            <person name="Tunlid A."/>
            <person name="Henrissat B."/>
            <person name="Grigoriev I.V."/>
            <person name="Hibbett D.S."/>
            <person name="Martin F."/>
            <person name="Nordberg H.P."/>
            <person name="Cantor M.N."/>
            <person name="Hua S.X."/>
        </authorList>
    </citation>
    <scope>NUCLEOTIDE SEQUENCE [LARGE SCALE GENOMIC DNA]</scope>
    <source>
        <strain evidence="7 8">Zn</strain>
    </source>
</reference>
<dbReference type="HOGENOM" id="CLU_009353_0_0_1"/>
<dbReference type="GO" id="GO:0008270">
    <property type="term" value="F:zinc ion binding"/>
    <property type="evidence" value="ECO:0007669"/>
    <property type="project" value="InterPro"/>
</dbReference>
<dbReference type="SMART" id="SM00906">
    <property type="entry name" value="Fungal_trans"/>
    <property type="match status" value="1"/>
</dbReference>
<dbReference type="InParanoid" id="A0A0C3HEU9"/>
<dbReference type="SUPFAM" id="SSF57701">
    <property type="entry name" value="Zn2/Cys6 DNA-binding domain"/>
    <property type="match status" value="1"/>
</dbReference>
<dbReference type="EMBL" id="KN832870">
    <property type="protein sequence ID" value="KIN06756.1"/>
    <property type="molecule type" value="Genomic_DNA"/>
</dbReference>
<dbReference type="PANTHER" id="PTHR47424">
    <property type="entry name" value="REGULATORY PROTEIN GAL4"/>
    <property type="match status" value="1"/>
</dbReference>
<dbReference type="AlphaFoldDB" id="A0A0C3HEU9"/>
<dbReference type="InterPro" id="IPR051127">
    <property type="entry name" value="Fungal_SecMet_Regulators"/>
</dbReference>
<reference evidence="8" key="2">
    <citation type="submission" date="2015-01" db="EMBL/GenBank/DDBJ databases">
        <title>Evolutionary Origins and Diversification of the Mycorrhizal Mutualists.</title>
        <authorList>
            <consortium name="DOE Joint Genome Institute"/>
            <consortium name="Mycorrhizal Genomics Consortium"/>
            <person name="Kohler A."/>
            <person name="Kuo A."/>
            <person name="Nagy L.G."/>
            <person name="Floudas D."/>
            <person name="Copeland A."/>
            <person name="Barry K.W."/>
            <person name="Cichocki N."/>
            <person name="Veneault-Fourrey C."/>
            <person name="LaButti K."/>
            <person name="Lindquist E.A."/>
            <person name="Lipzen A."/>
            <person name="Lundell T."/>
            <person name="Morin E."/>
            <person name="Murat C."/>
            <person name="Riley R."/>
            <person name="Ohm R."/>
            <person name="Sun H."/>
            <person name="Tunlid A."/>
            <person name="Henrissat B."/>
            <person name="Grigoriev I.V."/>
            <person name="Hibbett D.S."/>
            <person name="Martin F."/>
        </authorList>
    </citation>
    <scope>NUCLEOTIDE SEQUENCE [LARGE SCALE GENOMIC DNA]</scope>
    <source>
        <strain evidence="8">Zn</strain>
    </source>
</reference>
<feature type="domain" description="Zn(2)-C6 fungal-type" evidence="6">
    <location>
        <begin position="39"/>
        <end position="68"/>
    </location>
</feature>
<dbReference type="InterPro" id="IPR001138">
    <property type="entry name" value="Zn2Cys6_DnaBD"/>
</dbReference>
<dbReference type="CDD" id="cd00067">
    <property type="entry name" value="GAL4"/>
    <property type="match status" value="1"/>
</dbReference>
<dbReference type="STRING" id="913774.A0A0C3HEU9"/>
<dbReference type="Proteomes" id="UP000054321">
    <property type="component" value="Unassembled WGS sequence"/>
</dbReference>
<evidence type="ECO:0000313" key="7">
    <source>
        <dbReference type="EMBL" id="KIN06756.1"/>
    </source>
</evidence>
<dbReference type="GO" id="GO:0000981">
    <property type="term" value="F:DNA-binding transcription factor activity, RNA polymerase II-specific"/>
    <property type="evidence" value="ECO:0007669"/>
    <property type="project" value="InterPro"/>
</dbReference>
<dbReference type="PROSITE" id="PS00463">
    <property type="entry name" value="ZN2_CY6_FUNGAL_1"/>
    <property type="match status" value="1"/>
</dbReference>
<organism evidence="7 8">
    <name type="scientific">Oidiodendron maius (strain Zn)</name>
    <dbReference type="NCBI Taxonomy" id="913774"/>
    <lineage>
        <taxon>Eukaryota</taxon>
        <taxon>Fungi</taxon>
        <taxon>Dikarya</taxon>
        <taxon>Ascomycota</taxon>
        <taxon>Pezizomycotina</taxon>
        <taxon>Leotiomycetes</taxon>
        <taxon>Leotiomycetes incertae sedis</taxon>
        <taxon>Myxotrichaceae</taxon>
        <taxon>Oidiodendron</taxon>
    </lineage>
</organism>
<dbReference type="InterPro" id="IPR007219">
    <property type="entry name" value="XnlR_reg_dom"/>
</dbReference>
<protein>
    <recommendedName>
        <fullName evidence="6">Zn(2)-C6 fungal-type domain-containing protein</fullName>
    </recommendedName>
</protein>
<accession>A0A0C3HEU9</accession>
<dbReference type="GO" id="GO:0003677">
    <property type="term" value="F:DNA binding"/>
    <property type="evidence" value="ECO:0007669"/>
    <property type="project" value="InterPro"/>
</dbReference>
<dbReference type="SMART" id="SM00066">
    <property type="entry name" value="GAL4"/>
    <property type="match status" value="1"/>
</dbReference>
<evidence type="ECO:0000256" key="2">
    <source>
        <dbReference type="ARBA" id="ARBA00023015"/>
    </source>
</evidence>
<dbReference type="CDD" id="cd12148">
    <property type="entry name" value="fungal_TF_MHR"/>
    <property type="match status" value="1"/>
</dbReference>
<keyword evidence="4" id="KW-0539">Nucleus</keyword>
<evidence type="ECO:0000259" key="6">
    <source>
        <dbReference type="PROSITE" id="PS50048"/>
    </source>
</evidence>
<dbReference type="PROSITE" id="PS50048">
    <property type="entry name" value="ZN2_CY6_FUNGAL_2"/>
    <property type="match status" value="1"/>
</dbReference>
<dbReference type="PANTHER" id="PTHR47424:SF6">
    <property type="entry name" value="PROLINE UTILIZATION TRANS-ACTIVATOR"/>
    <property type="match status" value="1"/>
</dbReference>
<dbReference type="GO" id="GO:0006351">
    <property type="term" value="P:DNA-templated transcription"/>
    <property type="evidence" value="ECO:0007669"/>
    <property type="project" value="InterPro"/>
</dbReference>
<feature type="region of interest" description="Disordered" evidence="5">
    <location>
        <begin position="74"/>
        <end position="98"/>
    </location>
</feature>
<feature type="compositionally biased region" description="Basic and acidic residues" evidence="5">
    <location>
        <begin position="78"/>
        <end position="98"/>
    </location>
</feature>
<dbReference type="OrthoDB" id="3921198at2759"/>
<sequence>MSADGAKDLAISTPQKPKPGGRKKRPKVPEEDRKRAVRACDSCRSAKEKCEGGVPCRRCFRLHRICQFHMSMSMSEGSDTRGSDKSSTRPDSQDSSEKLKCMESIVKHFFGDISCDLQNLRRIVEALRSEGPEPLGSAMDEAEDNSDGLSIADEDFTVKELSNNTAHYSGEFSHWSFSQRVQQKIDKLSADTGFDQPEIGVIQEFYRAKNLQSSGSTLVTVAQWFPPQPVSEFLISIFFKYAQTNYYYIGEDWAMAKLESIYSQTSRMSSDDSPAWCILLMLLAVGTQFADLDSADSIATEISQENSSGHDITAGEDVGLTLYKFAVQLIPDVITIASIESVQAFLLLGVYTLPLDTAGLSYTYLGVAIKMAIQNGMHRKYSGVRLDPRIMEIRNRLWWTAYTLEKRICVLHGRPVSVSQSDTDTGLPSDLLDFRPSRQPSNFANIQAMIRLTTQLESIAISIRELRNSGKMQQADLLEELVQHSQRLKEWWLSLPDEIYCRDLDPQKGMFRPNVHLSLTFLLTKVFMGRPFLFTYIRNGESPERPTKSRASSARSALTLDCIEAAFKILDLCQLLHDNGALARASYTEFSSCRAALLVFLAHSLNETTERLRSALTNGMKLLRLMARGIDSAKSELSIVESLSRAVSLLDERSTSQSCNSNSEQHQSSGYEKYKSWAQLWKPSPKSLEGPSDTPAGISNLGDVNNVAGFSGLSVEANLPDSAFDGFSMFPQAVDGFCDLPITNGLYRQDLGGFPDMSLEPCWRGYQVFDFDV</sequence>
<proteinExistence type="predicted"/>
<keyword evidence="1" id="KW-0479">Metal-binding</keyword>
<dbReference type="Pfam" id="PF00172">
    <property type="entry name" value="Zn_clus"/>
    <property type="match status" value="1"/>
</dbReference>
<keyword evidence="8" id="KW-1185">Reference proteome</keyword>
<keyword evidence="3" id="KW-0804">Transcription</keyword>
<dbReference type="Pfam" id="PF04082">
    <property type="entry name" value="Fungal_trans"/>
    <property type="match status" value="1"/>
</dbReference>
<evidence type="ECO:0000256" key="1">
    <source>
        <dbReference type="ARBA" id="ARBA00022723"/>
    </source>
</evidence>
<gene>
    <name evidence="7" type="ORF">OIDMADRAFT_150064</name>
</gene>
<evidence type="ECO:0000256" key="4">
    <source>
        <dbReference type="ARBA" id="ARBA00023242"/>
    </source>
</evidence>